<dbReference type="STRING" id="1513793.SAMN06296036_101328"/>
<evidence type="ECO:0000313" key="2">
    <source>
        <dbReference type="Proteomes" id="UP000192907"/>
    </source>
</evidence>
<reference evidence="2" key="1">
    <citation type="submission" date="2017-04" db="EMBL/GenBank/DDBJ databases">
        <authorList>
            <person name="Varghese N."/>
            <person name="Submissions S."/>
        </authorList>
    </citation>
    <scope>NUCLEOTIDE SEQUENCE [LARGE SCALE GENOMIC DNA]</scope>
    <source>
        <strain evidence="2">RKEM611</strain>
    </source>
</reference>
<dbReference type="EMBL" id="FWZT01000001">
    <property type="protein sequence ID" value="SME89997.1"/>
    <property type="molecule type" value="Genomic_DNA"/>
</dbReference>
<dbReference type="RefSeq" id="WP_143478091.1">
    <property type="nucleotide sequence ID" value="NZ_FWZT01000001.1"/>
</dbReference>
<keyword evidence="2" id="KW-1185">Reference proteome</keyword>
<accession>A0A1Y6B806</accession>
<sequence>MTVIKRDRNETAKSLMQAIDKLCLLLEGQGEHEAIVDLNKAKDLLKTNDQKAAIAIIIDAFEGDHELMAYTMQREGQQWTEVEELSQASSRVLSLARRIRV</sequence>
<evidence type="ECO:0000313" key="1">
    <source>
        <dbReference type="EMBL" id="SME89997.1"/>
    </source>
</evidence>
<proteinExistence type="predicted"/>
<protein>
    <submittedName>
        <fullName evidence="1">Uncharacterized protein</fullName>
    </submittedName>
</protein>
<gene>
    <name evidence="1" type="ORF">SAMN06296036_101328</name>
</gene>
<organism evidence="1 2">
    <name type="scientific">Pseudobacteriovorax antillogorgiicola</name>
    <dbReference type="NCBI Taxonomy" id="1513793"/>
    <lineage>
        <taxon>Bacteria</taxon>
        <taxon>Pseudomonadati</taxon>
        <taxon>Bdellovibrionota</taxon>
        <taxon>Oligoflexia</taxon>
        <taxon>Oligoflexales</taxon>
        <taxon>Pseudobacteriovoracaceae</taxon>
        <taxon>Pseudobacteriovorax</taxon>
    </lineage>
</organism>
<name>A0A1Y6B806_9BACT</name>
<dbReference type="AlphaFoldDB" id="A0A1Y6B806"/>
<dbReference type="Proteomes" id="UP000192907">
    <property type="component" value="Unassembled WGS sequence"/>
</dbReference>